<evidence type="ECO:0000256" key="1">
    <source>
        <dbReference type="ARBA" id="ARBA00004401"/>
    </source>
</evidence>
<keyword evidence="6 12" id="KW-1133">Transmembrane helix</keyword>
<evidence type="ECO:0000256" key="2">
    <source>
        <dbReference type="ARBA" id="ARBA00006068"/>
    </source>
</evidence>
<dbReference type="InterPro" id="IPR004474">
    <property type="entry name" value="LytR_CpsA_psr"/>
</dbReference>
<keyword evidence="9" id="KW-0804">Transcription</keyword>
<evidence type="ECO:0000256" key="11">
    <source>
        <dbReference type="ARBA" id="ARBA00040752"/>
    </source>
</evidence>
<evidence type="ECO:0000256" key="12">
    <source>
        <dbReference type="SAM" id="Phobius"/>
    </source>
</evidence>
<keyword evidence="4 12" id="KW-0812">Transmembrane</keyword>
<gene>
    <name evidence="14" type="ORF">JOC83_002736</name>
</gene>
<name>A0ABS2QY68_9BACI</name>
<dbReference type="Pfam" id="PF03816">
    <property type="entry name" value="LytR_cpsA_psr"/>
    <property type="match status" value="1"/>
</dbReference>
<evidence type="ECO:0000259" key="13">
    <source>
        <dbReference type="Pfam" id="PF03816"/>
    </source>
</evidence>
<organism evidence="14 15">
    <name type="scientific">Priestia iocasae</name>
    <dbReference type="NCBI Taxonomy" id="2291674"/>
    <lineage>
        <taxon>Bacteria</taxon>
        <taxon>Bacillati</taxon>
        <taxon>Bacillota</taxon>
        <taxon>Bacilli</taxon>
        <taxon>Bacillales</taxon>
        <taxon>Bacillaceae</taxon>
        <taxon>Priestia</taxon>
    </lineage>
</organism>
<dbReference type="InterPro" id="IPR050922">
    <property type="entry name" value="LytR/CpsA/Psr_CW_biosynth"/>
</dbReference>
<keyword evidence="3" id="KW-1003">Cell membrane</keyword>
<sequence>MNERSRLRAERKRKRGKKRRFLLLLLVIGLLFIGYNAVQYILALNQYSDDTGKQDFDFSGEEVKGKINVLLVGVDSRGEEKSRADTIIVAQYNSDSNTPKLMSIMRDSYVDIPGHGKNKINTAYYLGGPELLRQTIKENFGIGLEYYAVVDFKGFEYGVDELFPKGVEIDVEKAMSKGIGVELEPGLQTLNGKELLGYVRFRQDAEGDFGRVRRQQQVLNILKDEMRSVSSVAKIPRLSAIVTSTVDTNLSKAALFTISKDVITGSMNDSESLSIPVQGGYTDQRYSGVGLVLDLDMEKNRQAIDEFLQ</sequence>
<keyword evidence="5" id="KW-0735">Signal-anchor</keyword>
<protein>
    <recommendedName>
        <fullName evidence="11">Regulatory protein MsrR</fullName>
    </recommendedName>
</protein>
<dbReference type="NCBIfam" id="TIGR00350">
    <property type="entry name" value="lytR_cpsA_psr"/>
    <property type="match status" value="1"/>
</dbReference>
<evidence type="ECO:0000313" key="14">
    <source>
        <dbReference type="EMBL" id="MBM7703887.1"/>
    </source>
</evidence>
<dbReference type="PANTHER" id="PTHR33392">
    <property type="entry name" value="POLYISOPRENYL-TEICHOIC ACID--PEPTIDOGLYCAN TEICHOIC ACID TRANSFERASE TAGU"/>
    <property type="match status" value="1"/>
</dbReference>
<comment type="caution">
    <text evidence="14">The sequence shown here is derived from an EMBL/GenBank/DDBJ whole genome shotgun (WGS) entry which is preliminary data.</text>
</comment>
<proteinExistence type="inferred from homology"/>
<comment type="subcellular location">
    <subcellularLocation>
        <location evidence="1">Cell membrane</location>
        <topology evidence="1">Single-pass type II membrane protein</topology>
    </subcellularLocation>
</comment>
<evidence type="ECO:0000256" key="9">
    <source>
        <dbReference type="ARBA" id="ARBA00023163"/>
    </source>
</evidence>
<reference evidence="14 15" key="1">
    <citation type="submission" date="2021-01" db="EMBL/GenBank/DDBJ databases">
        <title>Genomic Encyclopedia of Type Strains, Phase IV (KMG-IV): sequencing the most valuable type-strain genomes for metagenomic binning, comparative biology and taxonomic classification.</title>
        <authorList>
            <person name="Goeker M."/>
        </authorList>
    </citation>
    <scope>NUCLEOTIDE SEQUENCE [LARGE SCALE GENOMIC DNA]</scope>
    <source>
        <strain evidence="14 15">DSM 104297</strain>
    </source>
</reference>
<dbReference type="Gene3D" id="3.40.630.190">
    <property type="entry name" value="LCP protein"/>
    <property type="match status" value="1"/>
</dbReference>
<keyword evidence="15" id="KW-1185">Reference proteome</keyword>
<feature type="domain" description="Cell envelope-related transcriptional attenuator" evidence="13">
    <location>
        <begin position="83"/>
        <end position="227"/>
    </location>
</feature>
<evidence type="ECO:0000256" key="6">
    <source>
        <dbReference type="ARBA" id="ARBA00022989"/>
    </source>
</evidence>
<feature type="transmembrane region" description="Helical" evidence="12">
    <location>
        <begin position="21"/>
        <end position="42"/>
    </location>
</feature>
<evidence type="ECO:0000256" key="3">
    <source>
        <dbReference type="ARBA" id="ARBA00022475"/>
    </source>
</evidence>
<evidence type="ECO:0000256" key="10">
    <source>
        <dbReference type="ARBA" id="ARBA00037178"/>
    </source>
</evidence>
<keyword evidence="8 12" id="KW-0472">Membrane</keyword>
<dbReference type="PANTHER" id="PTHR33392:SF8">
    <property type="entry name" value="REGULATORY PROTEIN MSRR"/>
    <property type="match status" value="1"/>
</dbReference>
<keyword evidence="7" id="KW-0805">Transcription regulation</keyword>
<dbReference type="RefSeq" id="WP_205187881.1">
    <property type="nucleotide sequence ID" value="NZ_JAFBFC010000004.1"/>
</dbReference>
<evidence type="ECO:0000313" key="15">
    <source>
        <dbReference type="Proteomes" id="UP000809829"/>
    </source>
</evidence>
<dbReference type="EMBL" id="JAFBFC010000004">
    <property type="protein sequence ID" value="MBM7703887.1"/>
    <property type="molecule type" value="Genomic_DNA"/>
</dbReference>
<evidence type="ECO:0000256" key="4">
    <source>
        <dbReference type="ARBA" id="ARBA00022692"/>
    </source>
</evidence>
<comment type="similarity">
    <text evidence="2">Belongs to the LytR/CpsA/Psr (LCP) family.</text>
</comment>
<evidence type="ECO:0000256" key="8">
    <source>
        <dbReference type="ARBA" id="ARBA00023136"/>
    </source>
</evidence>
<comment type="function">
    <text evidence="10">Involved in SarA attenuation. Affects resistance to oxacillin and teicoplanin, as well as the synthesis of virulence factors.</text>
</comment>
<evidence type="ECO:0000256" key="7">
    <source>
        <dbReference type="ARBA" id="ARBA00023015"/>
    </source>
</evidence>
<accession>A0ABS2QY68</accession>
<evidence type="ECO:0000256" key="5">
    <source>
        <dbReference type="ARBA" id="ARBA00022968"/>
    </source>
</evidence>
<dbReference type="Proteomes" id="UP000809829">
    <property type="component" value="Unassembled WGS sequence"/>
</dbReference>